<dbReference type="RefSeq" id="WP_052056667.1">
    <property type="nucleotide sequence ID" value="NZ_JQED01000037.1"/>
</dbReference>
<dbReference type="PROSITE" id="PS50936">
    <property type="entry name" value="ENGC_GTPASE"/>
    <property type="match status" value="1"/>
</dbReference>
<comment type="similarity">
    <text evidence="10">Belongs to the TRAFAC class YlqF/YawG GTPase family. RsgA subfamily.</text>
</comment>
<dbReference type="EMBL" id="JQED01000037">
    <property type="protein sequence ID" value="KGJ90138.1"/>
    <property type="molecule type" value="Genomic_DNA"/>
</dbReference>
<comment type="function">
    <text evidence="10">One of several proteins that assist in the late maturation steps of the functional core of the 30S ribosomal subunit. Helps release RbfA from mature subunits. May play a role in the assembly of ribosomal proteins into the subunit. Circularly permuted GTPase that catalyzes slow GTP hydrolysis, GTPase activity is stimulated by the 30S ribosomal subunit.</text>
</comment>
<dbReference type="GO" id="GO:0019843">
    <property type="term" value="F:rRNA binding"/>
    <property type="evidence" value="ECO:0007669"/>
    <property type="project" value="UniProtKB-KW"/>
</dbReference>
<keyword evidence="7 10" id="KW-0862">Zinc</keyword>
<evidence type="ECO:0000256" key="7">
    <source>
        <dbReference type="ARBA" id="ARBA00022833"/>
    </source>
</evidence>
<reference evidence="13 14" key="1">
    <citation type="submission" date="2014-08" db="EMBL/GenBank/DDBJ databases">
        <title>Genomic and Phenotypic Diversity of Colwellia psychrerythraea strains from Disparate Marine Basins.</title>
        <authorList>
            <person name="Techtmann S.M."/>
            <person name="Stelling S.C."/>
            <person name="Utturkar S.M."/>
            <person name="Alshibli N."/>
            <person name="Harris A."/>
            <person name="Brown S.D."/>
            <person name="Hazen T.C."/>
        </authorList>
    </citation>
    <scope>NUCLEOTIDE SEQUENCE [LARGE SCALE GENOMIC DNA]</scope>
    <source>
        <strain evidence="13 14">ND2E</strain>
    </source>
</reference>
<dbReference type="PANTHER" id="PTHR32120:SF10">
    <property type="entry name" value="SMALL RIBOSOMAL SUBUNIT BIOGENESIS GTPASE RSGA"/>
    <property type="match status" value="1"/>
</dbReference>
<evidence type="ECO:0000313" key="14">
    <source>
        <dbReference type="Proteomes" id="UP000029843"/>
    </source>
</evidence>
<evidence type="ECO:0000256" key="6">
    <source>
        <dbReference type="ARBA" id="ARBA00022801"/>
    </source>
</evidence>
<evidence type="ECO:0000313" key="13">
    <source>
        <dbReference type="EMBL" id="KGJ90138.1"/>
    </source>
</evidence>
<dbReference type="InterPro" id="IPR010914">
    <property type="entry name" value="RsgA_GTPase_dom"/>
</dbReference>
<dbReference type="GO" id="GO:0003924">
    <property type="term" value="F:GTPase activity"/>
    <property type="evidence" value="ECO:0007669"/>
    <property type="project" value="UniProtKB-UniRule"/>
</dbReference>
<dbReference type="Proteomes" id="UP000029843">
    <property type="component" value="Unassembled WGS sequence"/>
</dbReference>
<feature type="binding site" evidence="10">
    <location>
        <begin position="192"/>
        <end position="200"/>
    </location>
    <ligand>
        <name>GTP</name>
        <dbReference type="ChEBI" id="CHEBI:37565"/>
    </ligand>
</feature>
<keyword evidence="2 10" id="KW-0690">Ribosome biogenesis</keyword>
<dbReference type="EC" id="3.6.1.-" evidence="10"/>
<dbReference type="GO" id="GO:0046872">
    <property type="term" value="F:metal ion binding"/>
    <property type="evidence" value="ECO:0007669"/>
    <property type="project" value="UniProtKB-KW"/>
</dbReference>
<dbReference type="PROSITE" id="PS51721">
    <property type="entry name" value="G_CP"/>
    <property type="match status" value="1"/>
</dbReference>
<proteinExistence type="inferred from homology"/>
<evidence type="ECO:0000256" key="10">
    <source>
        <dbReference type="HAMAP-Rule" id="MF_01820"/>
    </source>
</evidence>
<keyword evidence="1 10" id="KW-0963">Cytoplasm</keyword>
<keyword evidence="8 10" id="KW-0694">RNA-binding</keyword>
<feature type="domain" description="EngC GTPase" evidence="11">
    <location>
        <begin position="101"/>
        <end position="248"/>
    </location>
</feature>
<feature type="binding site" evidence="10">
    <location>
        <position position="278"/>
    </location>
    <ligand>
        <name>Zn(2+)</name>
        <dbReference type="ChEBI" id="CHEBI:29105"/>
    </ligand>
</feature>
<dbReference type="SUPFAM" id="SSF52540">
    <property type="entry name" value="P-loop containing nucleoside triphosphate hydrolases"/>
    <property type="match status" value="1"/>
</dbReference>
<keyword evidence="9 10" id="KW-0342">GTP-binding</keyword>
<comment type="caution">
    <text evidence="13">The sequence shown here is derived from an EMBL/GenBank/DDBJ whole genome shotgun (WGS) entry which is preliminary data.</text>
</comment>
<keyword evidence="6 10" id="KW-0378">Hydrolase</keyword>
<keyword evidence="3 10" id="KW-0479">Metal-binding</keyword>
<dbReference type="GO" id="GO:0042274">
    <property type="term" value="P:ribosomal small subunit biogenesis"/>
    <property type="evidence" value="ECO:0007669"/>
    <property type="project" value="UniProtKB-UniRule"/>
</dbReference>
<feature type="binding site" evidence="10">
    <location>
        <begin position="140"/>
        <end position="143"/>
    </location>
    <ligand>
        <name>GTP</name>
        <dbReference type="ChEBI" id="CHEBI:37565"/>
    </ligand>
</feature>
<comment type="cofactor">
    <cofactor evidence="10">
        <name>Zn(2+)</name>
        <dbReference type="ChEBI" id="CHEBI:29105"/>
    </cofactor>
    <text evidence="10">Binds 1 zinc ion per subunit.</text>
</comment>
<dbReference type="PATRIC" id="fig|28229.4.peg.2846"/>
<evidence type="ECO:0000256" key="2">
    <source>
        <dbReference type="ARBA" id="ARBA00022517"/>
    </source>
</evidence>
<protein>
    <recommendedName>
        <fullName evidence="10">Small ribosomal subunit biogenesis GTPase RsgA</fullName>
        <ecNumber evidence="10">3.6.1.-</ecNumber>
    </recommendedName>
</protein>
<dbReference type="PANTHER" id="PTHR32120">
    <property type="entry name" value="SMALL RIBOSOMAL SUBUNIT BIOGENESIS GTPASE RSGA"/>
    <property type="match status" value="1"/>
</dbReference>
<dbReference type="InterPro" id="IPR030378">
    <property type="entry name" value="G_CP_dom"/>
</dbReference>
<dbReference type="Pfam" id="PF03193">
    <property type="entry name" value="RsgA_GTPase"/>
    <property type="match status" value="1"/>
</dbReference>
<feature type="binding site" evidence="10">
    <location>
        <position position="280"/>
    </location>
    <ligand>
        <name>Zn(2+)</name>
        <dbReference type="ChEBI" id="CHEBI:29105"/>
    </ligand>
</feature>
<feature type="binding site" evidence="10">
    <location>
        <position position="286"/>
    </location>
    <ligand>
        <name>Zn(2+)</name>
        <dbReference type="ChEBI" id="CHEBI:29105"/>
    </ligand>
</feature>
<evidence type="ECO:0000259" key="11">
    <source>
        <dbReference type="PROSITE" id="PS50936"/>
    </source>
</evidence>
<evidence type="ECO:0000256" key="8">
    <source>
        <dbReference type="ARBA" id="ARBA00022884"/>
    </source>
</evidence>
<dbReference type="GO" id="GO:0005525">
    <property type="term" value="F:GTP binding"/>
    <property type="evidence" value="ECO:0007669"/>
    <property type="project" value="UniProtKB-UniRule"/>
</dbReference>
<organism evidence="13 14">
    <name type="scientific">Colwellia psychrerythraea</name>
    <name type="common">Vibrio psychroerythus</name>
    <dbReference type="NCBI Taxonomy" id="28229"/>
    <lineage>
        <taxon>Bacteria</taxon>
        <taxon>Pseudomonadati</taxon>
        <taxon>Pseudomonadota</taxon>
        <taxon>Gammaproteobacteria</taxon>
        <taxon>Alteromonadales</taxon>
        <taxon>Colwelliaceae</taxon>
        <taxon>Colwellia</taxon>
    </lineage>
</organism>
<dbReference type="Gene3D" id="1.10.40.50">
    <property type="entry name" value="Probable gtpase engc, domain 3"/>
    <property type="match status" value="1"/>
</dbReference>
<dbReference type="OrthoDB" id="9809485at2"/>
<gene>
    <name evidence="10" type="primary">rsgA</name>
    <name evidence="13" type="ORF">ND2E_3694</name>
</gene>
<dbReference type="Gene3D" id="3.40.50.300">
    <property type="entry name" value="P-loop containing nucleotide triphosphate hydrolases"/>
    <property type="match status" value="1"/>
</dbReference>
<evidence type="ECO:0000259" key="12">
    <source>
        <dbReference type="PROSITE" id="PS51721"/>
    </source>
</evidence>
<evidence type="ECO:0000256" key="5">
    <source>
        <dbReference type="ARBA" id="ARBA00022741"/>
    </source>
</evidence>
<evidence type="ECO:0000256" key="4">
    <source>
        <dbReference type="ARBA" id="ARBA00022730"/>
    </source>
</evidence>
<comment type="subcellular location">
    <subcellularLocation>
        <location evidence="10">Cytoplasm</location>
    </subcellularLocation>
</comment>
<name>A0A099KKQ6_COLPS</name>
<comment type="subunit">
    <text evidence="10">Monomer. Associates with 30S ribosomal subunit, binds 16S rRNA.</text>
</comment>
<feature type="binding site" evidence="10">
    <location>
        <position position="273"/>
    </location>
    <ligand>
        <name>Zn(2+)</name>
        <dbReference type="ChEBI" id="CHEBI:29105"/>
    </ligand>
</feature>
<feature type="domain" description="CP-type G" evidence="12">
    <location>
        <begin position="92"/>
        <end position="250"/>
    </location>
</feature>
<accession>A0A099KKQ6</accession>
<dbReference type="InterPro" id="IPR027417">
    <property type="entry name" value="P-loop_NTPase"/>
</dbReference>
<sequence>MNQNYSLRQLGWQPYYQQQLSLEEYEQLNCARITAHHRSEYVAQLETKQIALPINKNLPAMTVGDWVLLDLDNHFVRQLDRHSLFSRKGAGSQIKQQHISANIDTLFIVSSLNQDFNLSRLERYLALAHDAEVEPVVVLTKTDLCQDAKDKAAQVQALDPLLRVLTVNGLLEQAADTLSPWCKTGKTVSFVGSSGVGKSTLINRLLGQEIALTSGIREDDDKGKHTTTARALFISENKGVIIDTPGMRELQLIGCEEGIQNTFADIEALAKRCRFNDCHHVDEPNCAVLQAIENQDLDSRRLNNYQKLLREQAYNNASLKQQKDKGKQLSKMYKRVLNESVNIKRGY</sequence>
<dbReference type="NCBIfam" id="TIGR00157">
    <property type="entry name" value="ribosome small subunit-dependent GTPase A"/>
    <property type="match status" value="1"/>
</dbReference>
<dbReference type="AlphaFoldDB" id="A0A099KKQ6"/>
<evidence type="ECO:0000256" key="3">
    <source>
        <dbReference type="ARBA" id="ARBA00022723"/>
    </source>
</evidence>
<dbReference type="CDD" id="cd01854">
    <property type="entry name" value="YjeQ_EngC"/>
    <property type="match status" value="1"/>
</dbReference>
<evidence type="ECO:0000256" key="9">
    <source>
        <dbReference type="ARBA" id="ARBA00023134"/>
    </source>
</evidence>
<evidence type="ECO:0000256" key="1">
    <source>
        <dbReference type="ARBA" id="ARBA00022490"/>
    </source>
</evidence>
<dbReference type="InterPro" id="IPR004881">
    <property type="entry name" value="Ribosome_biogen_GTPase_RsgA"/>
</dbReference>
<keyword evidence="4 10" id="KW-0699">rRNA-binding</keyword>
<keyword evidence="5 10" id="KW-0547">Nucleotide-binding</keyword>
<dbReference type="HAMAP" id="MF_01820">
    <property type="entry name" value="GTPase_RsgA"/>
    <property type="match status" value="1"/>
</dbReference>
<dbReference type="GO" id="GO:0005737">
    <property type="term" value="C:cytoplasm"/>
    <property type="evidence" value="ECO:0007669"/>
    <property type="project" value="UniProtKB-SubCell"/>
</dbReference>